<dbReference type="InterPro" id="IPR050121">
    <property type="entry name" value="Cytochrome_P450_monoxygenase"/>
</dbReference>
<dbReference type="AlphaFoldDB" id="A0A194WBY7"/>
<proteinExistence type="inferred from homology"/>
<dbReference type="Gene3D" id="1.10.630.10">
    <property type="entry name" value="Cytochrome P450"/>
    <property type="match status" value="1"/>
</dbReference>
<dbReference type="InterPro" id="IPR036396">
    <property type="entry name" value="Cyt_P450_sf"/>
</dbReference>
<dbReference type="InterPro" id="IPR001128">
    <property type="entry name" value="Cyt_P450"/>
</dbReference>
<protein>
    <submittedName>
        <fullName evidence="11">Pisatin demethylase</fullName>
    </submittedName>
</protein>
<keyword evidence="5 9" id="KW-0479">Metal-binding</keyword>
<evidence type="ECO:0000313" key="12">
    <source>
        <dbReference type="Proteomes" id="UP000078559"/>
    </source>
</evidence>
<evidence type="ECO:0000256" key="5">
    <source>
        <dbReference type="ARBA" id="ARBA00022723"/>
    </source>
</evidence>
<dbReference type="Pfam" id="PF00067">
    <property type="entry name" value="p450"/>
    <property type="match status" value="1"/>
</dbReference>
<dbReference type="GO" id="GO:0005506">
    <property type="term" value="F:iron ion binding"/>
    <property type="evidence" value="ECO:0007669"/>
    <property type="project" value="InterPro"/>
</dbReference>
<dbReference type="PRINTS" id="PR00385">
    <property type="entry name" value="P450"/>
</dbReference>
<dbReference type="GO" id="GO:0004497">
    <property type="term" value="F:monooxygenase activity"/>
    <property type="evidence" value="ECO:0007669"/>
    <property type="project" value="UniProtKB-KW"/>
</dbReference>
<dbReference type="EMBL" id="CM003108">
    <property type="protein sequence ID" value="KUI73926.1"/>
    <property type="molecule type" value="Genomic_DNA"/>
</dbReference>
<gene>
    <name evidence="11" type="ORF">VM1G_09625</name>
</gene>
<dbReference type="InterPro" id="IPR002403">
    <property type="entry name" value="Cyt_P450_E_grp-IV"/>
</dbReference>
<dbReference type="Proteomes" id="UP000078559">
    <property type="component" value="Chromosome 11"/>
</dbReference>
<feature type="binding site" description="axial binding residue" evidence="9">
    <location>
        <position position="466"/>
    </location>
    <ligand>
        <name>heme</name>
        <dbReference type="ChEBI" id="CHEBI:30413"/>
    </ligand>
    <ligandPart>
        <name>Fe</name>
        <dbReference type="ChEBI" id="CHEBI:18248"/>
    </ligandPart>
</feature>
<dbReference type="SUPFAM" id="SSF48264">
    <property type="entry name" value="Cytochrome P450"/>
    <property type="match status" value="1"/>
</dbReference>
<sequence length="532" mass="60143">MMGLELNVSAVTLGVSLALFLVALRTWLSWRHLQHIPGPPLASITDLQRMSWVKTKKAHLILQDVHEKYGEVVRIGPKTISFSNPEAITTCAKLTLHFPKSKFYVTLQPYTPKGGSLHAIFNTPDENIHKQLKSPIANFFTPNNVLLYESHVDDVLTVLQAKLDSKYIGHDQIFELSSWMQFFAFDVMGTLTFSKRYGFLDTGKDIGNMLKNIKDFMRTAAPWTQIPQLDAILRKNQIGDWVQRHFFTAASMGILGFVGKAIEEKREALRAKRQSKDGTAQLDNKTTAGNEKDFLTRYLEILEASPKTVPAWAPTAWTFSNVIAGSDSVGSLMCTTMFNLLVYPHTLQKLLAELQGSNASRPFPRYGELRNLPYLNACVLEGIRMHPPFCLPLERVVPKGGIRVLDHIIPEGTVIGGSPYVVNRHKGTFGDDAEFWRPERWLEGGEEHRKKLEASMLTFGSGRRICLGKYLGTLEITKLISFLVLNYDIRIVDPERFTVENSWFFFQEGLYATIRHRAEKAVKDEKGSEIPV</sequence>
<evidence type="ECO:0000313" key="11">
    <source>
        <dbReference type="EMBL" id="KUI73926.1"/>
    </source>
</evidence>
<evidence type="ECO:0000256" key="3">
    <source>
        <dbReference type="ARBA" id="ARBA00010617"/>
    </source>
</evidence>
<dbReference type="PRINTS" id="PR00465">
    <property type="entry name" value="EP450IV"/>
</dbReference>
<keyword evidence="6 10" id="KW-0560">Oxidoreductase</keyword>
<dbReference type="CDD" id="cd11060">
    <property type="entry name" value="CYP57A1-like"/>
    <property type="match status" value="1"/>
</dbReference>
<comment type="pathway">
    <text evidence="2">Secondary metabolite biosynthesis.</text>
</comment>
<keyword evidence="12" id="KW-1185">Reference proteome</keyword>
<evidence type="ECO:0000256" key="1">
    <source>
        <dbReference type="ARBA" id="ARBA00001971"/>
    </source>
</evidence>
<evidence type="ECO:0000256" key="6">
    <source>
        <dbReference type="ARBA" id="ARBA00023002"/>
    </source>
</evidence>
<dbReference type="SMR" id="A0A194WBY7"/>
<evidence type="ECO:0000256" key="7">
    <source>
        <dbReference type="ARBA" id="ARBA00023004"/>
    </source>
</evidence>
<accession>A0A194WBY7</accession>
<dbReference type="GO" id="GO:0020037">
    <property type="term" value="F:heme binding"/>
    <property type="evidence" value="ECO:0007669"/>
    <property type="project" value="InterPro"/>
</dbReference>
<comment type="similarity">
    <text evidence="3 10">Belongs to the cytochrome P450 family.</text>
</comment>
<evidence type="ECO:0000256" key="8">
    <source>
        <dbReference type="ARBA" id="ARBA00023033"/>
    </source>
</evidence>
<name>A0A194WBY7_CYTMA</name>
<keyword evidence="8 10" id="KW-0503">Monooxygenase</keyword>
<keyword evidence="4 9" id="KW-0349">Heme</keyword>
<evidence type="ECO:0000256" key="4">
    <source>
        <dbReference type="ARBA" id="ARBA00022617"/>
    </source>
</evidence>
<keyword evidence="7 9" id="KW-0408">Iron</keyword>
<evidence type="ECO:0000256" key="9">
    <source>
        <dbReference type="PIRSR" id="PIRSR602403-1"/>
    </source>
</evidence>
<dbReference type="OrthoDB" id="3934656at2759"/>
<dbReference type="PANTHER" id="PTHR24305">
    <property type="entry name" value="CYTOCHROME P450"/>
    <property type="match status" value="1"/>
</dbReference>
<dbReference type="InterPro" id="IPR017972">
    <property type="entry name" value="Cyt_P450_CS"/>
</dbReference>
<dbReference type="PANTHER" id="PTHR24305:SF175">
    <property type="entry name" value="CYTOCHROME P450 MONOOXYGENASE PKFB"/>
    <property type="match status" value="1"/>
</dbReference>
<evidence type="ECO:0000256" key="10">
    <source>
        <dbReference type="RuleBase" id="RU000461"/>
    </source>
</evidence>
<organism evidence="11 12">
    <name type="scientific">Cytospora mali</name>
    <name type="common">Apple Valsa canker fungus</name>
    <name type="synonym">Valsa mali</name>
    <dbReference type="NCBI Taxonomy" id="578113"/>
    <lineage>
        <taxon>Eukaryota</taxon>
        <taxon>Fungi</taxon>
        <taxon>Dikarya</taxon>
        <taxon>Ascomycota</taxon>
        <taxon>Pezizomycotina</taxon>
        <taxon>Sordariomycetes</taxon>
        <taxon>Sordariomycetidae</taxon>
        <taxon>Diaporthales</taxon>
        <taxon>Cytosporaceae</taxon>
        <taxon>Cytospora</taxon>
    </lineage>
</organism>
<evidence type="ECO:0000256" key="2">
    <source>
        <dbReference type="ARBA" id="ARBA00005179"/>
    </source>
</evidence>
<dbReference type="GO" id="GO:0016705">
    <property type="term" value="F:oxidoreductase activity, acting on paired donors, with incorporation or reduction of molecular oxygen"/>
    <property type="evidence" value="ECO:0007669"/>
    <property type="project" value="InterPro"/>
</dbReference>
<dbReference type="PROSITE" id="PS00086">
    <property type="entry name" value="CYTOCHROME_P450"/>
    <property type="match status" value="1"/>
</dbReference>
<comment type="cofactor">
    <cofactor evidence="1 9">
        <name>heme</name>
        <dbReference type="ChEBI" id="CHEBI:30413"/>
    </cofactor>
</comment>
<reference evidence="11" key="1">
    <citation type="submission" date="2014-12" db="EMBL/GenBank/DDBJ databases">
        <title>Genome Sequence of Valsa Canker Pathogens Uncovers a Specific Adaption of Colonization on Woody Bark.</title>
        <authorList>
            <person name="Yin Z."/>
            <person name="Liu H."/>
            <person name="Gao X."/>
            <person name="Li Z."/>
            <person name="Song N."/>
            <person name="Ke X."/>
            <person name="Dai Q."/>
            <person name="Wu Y."/>
            <person name="Sun Y."/>
            <person name="Xu J.-R."/>
            <person name="Kang Z.K."/>
            <person name="Wang L."/>
            <person name="Huang L."/>
        </authorList>
    </citation>
    <scope>NUCLEOTIDE SEQUENCE [LARGE SCALE GENOMIC DNA]</scope>
    <source>
        <strain evidence="11">03-8</strain>
    </source>
</reference>